<protein>
    <recommendedName>
        <fullName evidence="8">DDE Tnp4 domain-containing protein</fullName>
    </recommendedName>
</protein>
<comment type="subcellular location">
    <subcellularLocation>
        <location evidence="2">Nucleus</location>
    </subcellularLocation>
</comment>
<evidence type="ECO:0000313" key="10">
    <source>
        <dbReference type="Proteomes" id="UP000663880"/>
    </source>
</evidence>
<dbReference type="InterPro" id="IPR027806">
    <property type="entry name" value="HARBI1_dom"/>
</dbReference>
<proteinExistence type="inferred from homology"/>
<comment type="similarity">
    <text evidence="3">Belongs to the HARBI1 family.</text>
</comment>
<keyword evidence="5" id="KW-0479">Metal-binding</keyword>
<dbReference type="Pfam" id="PF13359">
    <property type="entry name" value="DDE_Tnp_4"/>
    <property type="match status" value="1"/>
</dbReference>
<dbReference type="InterPro" id="IPR045249">
    <property type="entry name" value="HARBI1-like"/>
</dbReference>
<dbReference type="GO" id="GO:0004518">
    <property type="term" value="F:nuclease activity"/>
    <property type="evidence" value="ECO:0007669"/>
    <property type="project" value="UniProtKB-KW"/>
</dbReference>
<evidence type="ECO:0000256" key="1">
    <source>
        <dbReference type="ARBA" id="ARBA00001968"/>
    </source>
</evidence>
<evidence type="ECO:0000256" key="2">
    <source>
        <dbReference type="ARBA" id="ARBA00004123"/>
    </source>
</evidence>
<evidence type="ECO:0000259" key="8">
    <source>
        <dbReference type="Pfam" id="PF13359"/>
    </source>
</evidence>
<dbReference type="OrthoDB" id="2430314at2759"/>
<reference evidence="9" key="1">
    <citation type="submission" date="2021-02" db="EMBL/GenBank/DDBJ databases">
        <authorList>
            <person name="Steward A R."/>
        </authorList>
    </citation>
    <scope>NUCLEOTIDE SEQUENCE</scope>
</reference>
<keyword evidence="6" id="KW-0378">Hydrolase</keyword>
<comment type="cofactor">
    <cofactor evidence="1">
        <name>a divalent metal cation</name>
        <dbReference type="ChEBI" id="CHEBI:60240"/>
    </cofactor>
</comment>
<dbReference type="GO" id="GO:0016787">
    <property type="term" value="F:hydrolase activity"/>
    <property type="evidence" value="ECO:0007669"/>
    <property type="project" value="UniProtKB-KW"/>
</dbReference>
<evidence type="ECO:0000256" key="5">
    <source>
        <dbReference type="ARBA" id="ARBA00022723"/>
    </source>
</evidence>
<evidence type="ECO:0000256" key="4">
    <source>
        <dbReference type="ARBA" id="ARBA00022722"/>
    </source>
</evidence>
<dbReference type="PANTHER" id="PTHR22930:SF250">
    <property type="entry name" value="NUCLEASE HARBI1-LIKE PROTEIN"/>
    <property type="match status" value="1"/>
</dbReference>
<evidence type="ECO:0000313" key="9">
    <source>
        <dbReference type="EMBL" id="CAF4848406.1"/>
    </source>
</evidence>
<evidence type="ECO:0000256" key="3">
    <source>
        <dbReference type="ARBA" id="ARBA00006958"/>
    </source>
</evidence>
<keyword evidence="10" id="KW-1185">Reference proteome</keyword>
<keyword evidence="4" id="KW-0540">Nuclease</keyword>
<keyword evidence="7" id="KW-0539">Nucleus</keyword>
<evidence type="ECO:0000256" key="7">
    <source>
        <dbReference type="ARBA" id="ARBA00023242"/>
    </source>
</evidence>
<dbReference type="GO" id="GO:0046872">
    <property type="term" value="F:metal ion binding"/>
    <property type="evidence" value="ECO:0007669"/>
    <property type="project" value="UniProtKB-KW"/>
</dbReference>
<comment type="caution">
    <text evidence="9">The sequence shown here is derived from an EMBL/GenBank/DDBJ whole genome shotgun (WGS) entry which is preliminary data.</text>
</comment>
<accession>A0A821RS55</accession>
<gene>
    <name evidence="9" type="ORF">PMACD_LOCUS6836</name>
</gene>
<dbReference type="GO" id="GO:0005634">
    <property type="term" value="C:nucleus"/>
    <property type="evidence" value="ECO:0007669"/>
    <property type="project" value="UniProtKB-SubCell"/>
</dbReference>
<organism evidence="9 10">
    <name type="scientific">Pieris macdunnoughi</name>
    <dbReference type="NCBI Taxonomy" id="345717"/>
    <lineage>
        <taxon>Eukaryota</taxon>
        <taxon>Metazoa</taxon>
        <taxon>Ecdysozoa</taxon>
        <taxon>Arthropoda</taxon>
        <taxon>Hexapoda</taxon>
        <taxon>Insecta</taxon>
        <taxon>Pterygota</taxon>
        <taxon>Neoptera</taxon>
        <taxon>Endopterygota</taxon>
        <taxon>Lepidoptera</taxon>
        <taxon>Glossata</taxon>
        <taxon>Ditrysia</taxon>
        <taxon>Papilionoidea</taxon>
        <taxon>Pieridae</taxon>
        <taxon>Pierinae</taxon>
        <taxon>Pieris</taxon>
    </lineage>
</organism>
<dbReference type="Proteomes" id="UP000663880">
    <property type="component" value="Unassembled WGS sequence"/>
</dbReference>
<dbReference type="AlphaFoldDB" id="A0A821RS55"/>
<dbReference type="EMBL" id="CAJOBZ010000015">
    <property type="protein sequence ID" value="CAF4848406.1"/>
    <property type="molecule type" value="Genomic_DNA"/>
</dbReference>
<sequence length="133" mass="14935">MPATIREQEEVSAGFRAISGFRGVIGAIDCTHIRMKRIGGESGQFYINRKGFVSLNVQCVCDATLHILDVVARWRGSTHDSRIFRESQLRQRMESGEFQGRLLGDSGYALTPYLFTPILNPSLPQEEAYNHST</sequence>
<dbReference type="PANTHER" id="PTHR22930">
    <property type="match status" value="1"/>
</dbReference>
<evidence type="ECO:0000256" key="6">
    <source>
        <dbReference type="ARBA" id="ARBA00022801"/>
    </source>
</evidence>
<feature type="domain" description="DDE Tnp4" evidence="8">
    <location>
        <begin position="28"/>
        <end position="126"/>
    </location>
</feature>
<name>A0A821RS55_9NEOP</name>